<evidence type="ECO:0000256" key="3">
    <source>
        <dbReference type="ARBA" id="ARBA00023187"/>
    </source>
</evidence>
<gene>
    <name evidence="7" type="ORF">HanXRQr2_Chr12g0560161</name>
</gene>
<dbReference type="PANTHER" id="PTHR23147">
    <property type="entry name" value="SERINE/ARGININE RICH SPLICING FACTOR"/>
    <property type="match status" value="1"/>
</dbReference>
<name>A0A9K3MXM6_HELAN</name>
<dbReference type="InterPro" id="IPR000504">
    <property type="entry name" value="RRM_dom"/>
</dbReference>
<dbReference type="Gene3D" id="3.30.70.330">
    <property type="match status" value="1"/>
</dbReference>
<sequence length="443" mass="50054">MAAEPLRQKHDLRNITKFFVSNLPDGCNPWDVADFVGVFGEVAGCYIARKKDKVGNRFGFISFKNIGNAKELERKLNGVKMGGNKLRVNIARFAVENAALWEQEVKGKSKLDPVAGHKSDKVPGTHAFFSNNFVQEGKKFSDMFKSGPSRIMDSFPKSGGADHVLKIEEKSVDVHVETSAFFFFQGRAVLGRVVDFQALIGLKEILKDVGCKIYYTGGFNLLLVFKEDYEAIEFLDNKDTWVRWFSHLDMWSGQSGAFERIAWLKIIGVPVHLAENKVFDDVAGKFGKVVHRSQLSEEDQDLSLNIVGVLVDGGFPISESVTLNWKNKRFKVWVREEERDWIPDFLDNDDWPESSSGDDDDKSSQLGSVRSMEVRREEEEKSHVHGEEEEGQGVNNGVGEHNLHEECSKVGGQQNFIFGNIEKVGRIKKKPFNILKDKHLPRP</sequence>
<dbReference type="GO" id="GO:0008380">
    <property type="term" value="P:RNA splicing"/>
    <property type="evidence" value="ECO:0007669"/>
    <property type="project" value="UniProtKB-KW"/>
</dbReference>
<evidence type="ECO:0000256" key="2">
    <source>
        <dbReference type="ARBA" id="ARBA00022728"/>
    </source>
</evidence>
<dbReference type="Gramene" id="mRNA:HanXRQr2_Chr12g0560161">
    <property type="protein sequence ID" value="CDS:HanXRQr2_Chr12g0560161.1"/>
    <property type="gene ID" value="HanXRQr2_Chr12g0560161"/>
</dbReference>
<keyword evidence="1" id="KW-0507">mRNA processing</keyword>
<dbReference type="EMBL" id="MNCJ02000327">
    <property type="protein sequence ID" value="KAF5779497.1"/>
    <property type="molecule type" value="Genomic_DNA"/>
</dbReference>
<dbReference type="InterPro" id="IPR050907">
    <property type="entry name" value="SRSF"/>
</dbReference>
<keyword evidence="3" id="KW-0508">mRNA splicing</keyword>
<dbReference type="GO" id="GO:0006397">
    <property type="term" value="P:mRNA processing"/>
    <property type="evidence" value="ECO:0007669"/>
    <property type="project" value="UniProtKB-KW"/>
</dbReference>
<keyword evidence="2" id="KW-0747">Spliceosome</keyword>
<feature type="region of interest" description="Disordered" evidence="5">
    <location>
        <begin position="345"/>
        <end position="401"/>
    </location>
</feature>
<dbReference type="InterPro" id="IPR012677">
    <property type="entry name" value="Nucleotide-bd_a/b_plait_sf"/>
</dbReference>
<evidence type="ECO:0000256" key="4">
    <source>
        <dbReference type="PROSITE-ProRule" id="PRU00176"/>
    </source>
</evidence>
<dbReference type="PROSITE" id="PS50102">
    <property type="entry name" value="RRM"/>
    <property type="match status" value="1"/>
</dbReference>
<dbReference type="AlphaFoldDB" id="A0A9K3MXM6"/>
<evidence type="ECO:0000313" key="7">
    <source>
        <dbReference type="EMBL" id="KAF5779497.1"/>
    </source>
</evidence>
<reference evidence="7" key="1">
    <citation type="journal article" date="2017" name="Nature">
        <title>The sunflower genome provides insights into oil metabolism, flowering and Asterid evolution.</title>
        <authorList>
            <person name="Badouin H."/>
            <person name="Gouzy J."/>
            <person name="Grassa C.J."/>
            <person name="Murat F."/>
            <person name="Staton S.E."/>
            <person name="Cottret L."/>
            <person name="Lelandais-Briere C."/>
            <person name="Owens G.L."/>
            <person name="Carrere S."/>
            <person name="Mayjonade B."/>
            <person name="Legrand L."/>
            <person name="Gill N."/>
            <person name="Kane N.C."/>
            <person name="Bowers J.E."/>
            <person name="Hubner S."/>
            <person name="Bellec A."/>
            <person name="Berard A."/>
            <person name="Berges H."/>
            <person name="Blanchet N."/>
            <person name="Boniface M.C."/>
            <person name="Brunel D."/>
            <person name="Catrice O."/>
            <person name="Chaidir N."/>
            <person name="Claudel C."/>
            <person name="Donnadieu C."/>
            <person name="Faraut T."/>
            <person name="Fievet G."/>
            <person name="Helmstetter N."/>
            <person name="King M."/>
            <person name="Knapp S.J."/>
            <person name="Lai Z."/>
            <person name="Le Paslier M.C."/>
            <person name="Lippi Y."/>
            <person name="Lorenzon L."/>
            <person name="Mandel J.R."/>
            <person name="Marage G."/>
            <person name="Marchand G."/>
            <person name="Marquand E."/>
            <person name="Bret-Mestries E."/>
            <person name="Morien E."/>
            <person name="Nambeesan S."/>
            <person name="Nguyen T."/>
            <person name="Pegot-Espagnet P."/>
            <person name="Pouilly N."/>
            <person name="Raftis F."/>
            <person name="Sallet E."/>
            <person name="Schiex T."/>
            <person name="Thomas J."/>
            <person name="Vandecasteele C."/>
            <person name="Vares D."/>
            <person name="Vear F."/>
            <person name="Vautrin S."/>
            <person name="Crespi M."/>
            <person name="Mangin B."/>
            <person name="Burke J.M."/>
            <person name="Salse J."/>
            <person name="Munos S."/>
            <person name="Vincourt P."/>
            <person name="Rieseberg L.H."/>
            <person name="Langlade N.B."/>
        </authorList>
    </citation>
    <scope>NUCLEOTIDE SEQUENCE</scope>
    <source>
        <tissue evidence="7">Leaves</tissue>
    </source>
</reference>
<keyword evidence="4" id="KW-0694">RNA-binding</keyword>
<proteinExistence type="predicted"/>
<feature type="compositionally biased region" description="Basic and acidic residues" evidence="5">
    <location>
        <begin position="372"/>
        <end position="386"/>
    </location>
</feature>
<dbReference type="GO" id="GO:0003723">
    <property type="term" value="F:RNA binding"/>
    <property type="evidence" value="ECO:0007669"/>
    <property type="project" value="UniProtKB-UniRule"/>
</dbReference>
<feature type="domain" description="RRM" evidence="6">
    <location>
        <begin position="16"/>
        <end position="93"/>
    </location>
</feature>
<evidence type="ECO:0000313" key="8">
    <source>
        <dbReference type="Proteomes" id="UP000215914"/>
    </source>
</evidence>
<keyword evidence="8" id="KW-1185">Reference proteome</keyword>
<evidence type="ECO:0000256" key="5">
    <source>
        <dbReference type="SAM" id="MobiDB-lite"/>
    </source>
</evidence>
<reference evidence="7" key="2">
    <citation type="submission" date="2020-06" db="EMBL/GenBank/DDBJ databases">
        <title>Helianthus annuus Genome sequencing and assembly Release 2.</title>
        <authorList>
            <person name="Gouzy J."/>
            <person name="Langlade N."/>
            <person name="Munos S."/>
        </authorList>
    </citation>
    <scope>NUCLEOTIDE SEQUENCE</scope>
    <source>
        <tissue evidence="7">Leaves</tissue>
    </source>
</reference>
<accession>A0A9K3MXM6</accession>
<evidence type="ECO:0000256" key="1">
    <source>
        <dbReference type="ARBA" id="ARBA00022664"/>
    </source>
</evidence>
<organism evidence="7 8">
    <name type="scientific">Helianthus annuus</name>
    <name type="common">Common sunflower</name>
    <dbReference type="NCBI Taxonomy" id="4232"/>
    <lineage>
        <taxon>Eukaryota</taxon>
        <taxon>Viridiplantae</taxon>
        <taxon>Streptophyta</taxon>
        <taxon>Embryophyta</taxon>
        <taxon>Tracheophyta</taxon>
        <taxon>Spermatophyta</taxon>
        <taxon>Magnoliopsida</taxon>
        <taxon>eudicotyledons</taxon>
        <taxon>Gunneridae</taxon>
        <taxon>Pentapetalae</taxon>
        <taxon>asterids</taxon>
        <taxon>campanulids</taxon>
        <taxon>Asterales</taxon>
        <taxon>Asteraceae</taxon>
        <taxon>Asteroideae</taxon>
        <taxon>Heliantheae alliance</taxon>
        <taxon>Heliantheae</taxon>
        <taxon>Helianthus</taxon>
    </lineage>
</organism>
<dbReference type="InterPro" id="IPR035979">
    <property type="entry name" value="RBD_domain_sf"/>
</dbReference>
<comment type="caution">
    <text evidence="7">The sequence shown here is derived from an EMBL/GenBank/DDBJ whole genome shotgun (WGS) entry which is preliminary data.</text>
</comment>
<dbReference type="Pfam" id="PF00076">
    <property type="entry name" value="RRM_1"/>
    <property type="match status" value="1"/>
</dbReference>
<dbReference type="CDD" id="cd00590">
    <property type="entry name" value="RRM_SF"/>
    <property type="match status" value="1"/>
</dbReference>
<dbReference type="GO" id="GO:0005681">
    <property type="term" value="C:spliceosomal complex"/>
    <property type="evidence" value="ECO:0007669"/>
    <property type="project" value="UniProtKB-KW"/>
</dbReference>
<dbReference type="SMART" id="SM00360">
    <property type="entry name" value="RRM"/>
    <property type="match status" value="1"/>
</dbReference>
<protein>
    <submittedName>
        <fullName evidence="7">RNA recognition motif domain, nucleotide-binding alpha-beta plait domain superfamily</fullName>
    </submittedName>
</protein>
<dbReference type="SUPFAM" id="SSF54928">
    <property type="entry name" value="RNA-binding domain, RBD"/>
    <property type="match status" value="1"/>
</dbReference>
<dbReference type="Proteomes" id="UP000215914">
    <property type="component" value="Unassembled WGS sequence"/>
</dbReference>
<feature type="compositionally biased region" description="Acidic residues" evidence="5">
    <location>
        <begin position="346"/>
        <end position="361"/>
    </location>
</feature>
<evidence type="ECO:0000259" key="6">
    <source>
        <dbReference type="PROSITE" id="PS50102"/>
    </source>
</evidence>